<reference evidence="2 5" key="1">
    <citation type="submission" date="2020-04" db="EMBL/GenBank/DDBJ databases">
        <title>Global-level population genomics: horizontal gene transfer, symbiosis and evolution in Rhizobia.</title>
        <authorList>
            <person name="Gai Y."/>
        </authorList>
    </citation>
    <scope>NUCLEOTIDE SEQUENCE</scope>
    <source>
        <strain evidence="3 5">BLR33</strain>
        <strain evidence="2">BLR57</strain>
    </source>
</reference>
<evidence type="ECO:0000313" key="2">
    <source>
        <dbReference type="EMBL" id="MBX5021347.1"/>
    </source>
</evidence>
<keyword evidence="5" id="KW-1185">Reference proteome</keyword>
<gene>
    <name evidence="3" type="ORF">HJB60_27260</name>
    <name evidence="2" type="ORF">HJB63_01915</name>
</gene>
<sequence>MSPHQLYLWRKPLSYTATICRPQSLARRIFSAALGIAAAILALAGLEARAAAQSLSETERRNKAAVEAGFAAWAAGTGSPYDLLADDARWTIEGYSLASKTYPSREAFLREVIRPFNARMKAPLKPAIRNVYADGDTVIVFFDARGIARDGEPYANTYAWFLDMRDGRIVRASAFFDSVVFNAFWTRVTPAD</sequence>
<dbReference type="Gene3D" id="3.10.450.50">
    <property type="match status" value="1"/>
</dbReference>
<dbReference type="Pfam" id="PF12680">
    <property type="entry name" value="SnoaL_2"/>
    <property type="match status" value="1"/>
</dbReference>
<dbReference type="RefSeq" id="WP_207242036.1">
    <property type="nucleotide sequence ID" value="NZ_JABDXZ010000003.1"/>
</dbReference>
<accession>A0A9Q3M7B9</accession>
<dbReference type="SUPFAM" id="SSF54427">
    <property type="entry name" value="NTF2-like"/>
    <property type="match status" value="1"/>
</dbReference>
<dbReference type="InterPro" id="IPR032710">
    <property type="entry name" value="NTF2-like_dom_sf"/>
</dbReference>
<evidence type="ECO:0000313" key="4">
    <source>
        <dbReference type="Proteomes" id="UP000749740"/>
    </source>
</evidence>
<dbReference type="PANTHER" id="PTHR41252:SF1">
    <property type="entry name" value="BLR2505 PROTEIN"/>
    <property type="match status" value="1"/>
</dbReference>
<dbReference type="Proteomes" id="UP000749740">
    <property type="component" value="Unassembled WGS sequence"/>
</dbReference>
<protein>
    <submittedName>
        <fullName evidence="2">Nuclear transport factor 2 family protein</fullName>
    </submittedName>
</protein>
<dbReference type="InterPro" id="IPR037401">
    <property type="entry name" value="SnoaL-like"/>
</dbReference>
<evidence type="ECO:0000313" key="3">
    <source>
        <dbReference type="EMBL" id="MBX5092837.1"/>
    </source>
</evidence>
<dbReference type="PANTHER" id="PTHR41252">
    <property type="entry name" value="BLR2505 PROTEIN"/>
    <property type="match status" value="1"/>
</dbReference>
<proteinExistence type="predicted"/>
<evidence type="ECO:0000259" key="1">
    <source>
        <dbReference type="Pfam" id="PF12680"/>
    </source>
</evidence>
<name>A0A9Q3M7B9_9HYPH</name>
<dbReference type="EMBL" id="JABDYF010000013">
    <property type="protein sequence ID" value="MBX5092837.1"/>
    <property type="molecule type" value="Genomic_DNA"/>
</dbReference>
<dbReference type="AlphaFoldDB" id="A0A9Q3M7B9"/>
<comment type="caution">
    <text evidence="2">The sequence shown here is derived from an EMBL/GenBank/DDBJ whole genome shotgun (WGS) entry which is preliminary data.</text>
</comment>
<feature type="domain" description="SnoaL-like" evidence="1">
    <location>
        <begin position="66"/>
        <end position="171"/>
    </location>
</feature>
<dbReference type="Proteomes" id="UP000770629">
    <property type="component" value="Unassembled WGS sequence"/>
</dbReference>
<dbReference type="EMBL" id="JABDYC010000001">
    <property type="protein sequence ID" value="MBX5021347.1"/>
    <property type="molecule type" value="Genomic_DNA"/>
</dbReference>
<organism evidence="2 4">
    <name type="scientific">Rhizobium lentis</name>
    <dbReference type="NCBI Taxonomy" id="1138194"/>
    <lineage>
        <taxon>Bacteria</taxon>
        <taxon>Pseudomonadati</taxon>
        <taxon>Pseudomonadota</taxon>
        <taxon>Alphaproteobacteria</taxon>
        <taxon>Hyphomicrobiales</taxon>
        <taxon>Rhizobiaceae</taxon>
        <taxon>Rhizobium/Agrobacterium group</taxon>
        <taxon>Rhizobium</taxon>
    </lineage>
</organism>
<evidence type="ECO:0000313" key="5">
    <source>
        <dbReference type="Proteomes" id="UP000770629"/>
    </source>
</evidence>